<evidence type="ECO:0000313" key="2">
    <source>
        <dbReference type="EMBL" id="KAK1282541.1"/>
    </source>
</evidence>
<dbReference type="Proteomes" id="UP001180020">
    <property type="component" value="Unassembled WGS sequence"/>
</dbReference>
<proteinExistence type="predicted"/>
<dbReference type="AlphaFoldDB" id="A0AAV9C2C9"/>
<feature type="region of interest" description="Disordered" evidence="1">
    <location>
        <begin position="1"/>
        <end position="27"/>
    </location>
</feature>
<dbReference type="EMBL" id="JAUJYO010000022">
    <property type="protein sequence ID" value="KAK1282541.1"/>
    <property type="molecule type" value="Genomic_DNA"/>
</dbReference>
<reference evidence="2" key="2">
    <citation type="submission" date="2023-06" db="EMBL/GenBank/DDBJ databases">
        <authorList>
            <person name="Ma L."/>
            <person name="Liu K.-W."/>
            <person name="Li Z."/>
            <person name="Hsiao Y.-Y."/>
            <person name="Qi Y."/>
            <person name="Fu T."/>
            <person name="Tang G."/>
            <person name="Zhang D."/>
            <person name="Sun W.-H."/>
            <person name="Liu D.-K."/>
            <person name="Li Y."/>
            <person name="Chen G.-Z."/>
            <person name="Liu X.-D."/>
            <person name="Liao X.-Y."/>
            <person name="Jiang Y.-T."/>
            <person name="Yu X."/>
            <person name="Hao Y."/>
            <person name="Huang J."/>
            <person name="Zhao X.-W."/>
            <person name="Ke S."/>
            <person name="Chen Y.-Y."/>
            <person name="Wu W.-L."/>
            <person name="Hsu J.-L."/>
            <person name="Lin Y.-F."/>
            <person name="Huang M.-D."/>
            <person name="Li C.-Y."/>
            <person name="Huang L."/>
            <person name="Wang Z.-W."/>
            <person name="Zhao X."/>
            <person name="Zhong W.-Y."/>
            <person name="Peng D.-H."/>
            <person name="Ahmad S."/>
            <person name="Lan S."/>
            <person name="Zhang J.-S."/>
            <person name="Tsai W.-C."/>
            <person name="Van De Peer Y."/>
            <person name="Liu Z.-J."/>
        </authorList>
    </citation>
    <scope>NUCLEOTIDE SEQUENCE</scope>
    <source>
        <strain evidence="2">CP</strain>
        <tissue evidence="2">Leaves</tissue>
    </source>
</reference>
<accession>A0AAV9C2C9</accession>
<keyword evidence="3" id="KW-1185">Reference proteome</keyword>
<organism evidence="2 3">
    <name type="scientific">Acorus calamus</name>
    <name type="common">Sweet flag</name>
    <dbReference type="NCBI Taxonomy" id="4465"/>
    <lineage>
        <taxon>Eukaryota</taxon>
        <taxon>Viridiplantae</taxon>
        <taxon>Streptophyta</taxon>
        <taxon>Embryophyta</taxon>
        <taxon>Tracheophyta</taxon>
        <taxon>Spermatophyta</taxon>
        <taxon>Magnoliopsida</taxon>
        <taxon>Liliopsida</taxon>
        <taxon>Acoraceae</taxon>
        <taxon>Acorus</taxon>
    </lineage>
</organism>
<name>A0AAV9C2C9_ACOCL</name>
<sequence>MPVLGGSVARAGSGPVGDYTTVGQGAVGRGRSSATAFWARTSGSSGTFGHPVEDRIDDRPVVSAAESAGGGGFGDGEDAEGVGGGDLDAEAGGRDRSGEGEEEVVVVADDDTYGCIF</sequence>
<comment type="caution">
    <text evidence="2">The sequence shown here is derived from an EMBL/GenBank/DDBJ whole genome shotgun (WGS) entry which is preliminary data.</text>
</comment>
<evidence type="ECO:0000256" key="1">
    <source>
        <dbReference type="SAM" id="MobiDB-lite"/>
    </source>
</evidence>
<feature type="region of interest" description="Disordered" evidence="1">
    <location>
        <begin position="61"/>
        <end position="103"/>
    </location>
</feature>
<evidence type="ECO:0000313" key="3">
    <source>
        <dbReference type="Proteomes" id="UP001180020"/>
    </source>
</evidence>
<gene>
    <name evidence="2" type="ORF">QJS10_CPB22g01312</name>
</gene>
<reference evidence="2" key="1">
    <citation type="journal article" date="2023" name="Nat. Commun.">
        <title>Diploid and tetraploid genomes of Acorus and the evolution of monocots.</title>
        <authorList>
            <person name="Ma L."/>
            <person name="Liu K.W."/>
            <person name="Li Z."/>
            <person name="Hsiao Y.Y."/>
            <person name="Qi Y."/>
            <person name="Fu T."/>
            <person name="Tang G.D."/>
            <person name="Zhang D."/>
            <person name="Sun W.H."/>
            <person name="Liu D.K."/>
            <person name="Li Y."/>
            <person name="Chen G.Z."/>
            <person name="Liu X.D."/>
            <person name="Liao X.Y."/>
            <person name="Jiang Y.T."/>
            <person name="Yu X."/>
            <person name="Hao Y."/>
            <person name="Huang J."/>
            <person name="Zhao X.W."/>
            <person name="Ke S."/>
            <person name="Chen Y.Y."/>
            <person name="Wu W.L."/>
            <person name="Hsu J.L."/>
            <person name="Lin Y.F."/>
            <person name="Huang M.D."/>
            <person name="Li C.Y."/>
            <person name="Huang L."/>
            <person name="Wang Z.W."/>
            <person name="Zhao X."/>
            <person name="Zhong W.Y."/>
            <person name="Peng D.H."/>
            <person name="Ahmad S."/>
            <person name="Lan S."/>
            <person name="Zhang J.S."/>
            <person name="Tsai W.C."/>
            <person name="Van de Peer Y."/>
            <person name="Liu Z.J."/>
        </authorList>
    </citation>
    <scope>NUCLEOTIDE SEQUENCE</scope>
    <source>
        <strain evidence="2">CP</strain>
    </source>
</reference>
<protein>
    <submittedName>
        <fullName evidence="2">Uncharacterized protein</fullName>
    </submittedName>
</protein>